<evidence type="ECO:0000313" key="5">
    <source>
        <dbReference type="EMBL" id="TFF27236.1"/>
    </source>
</evidence>
<keyword evidence="6" id="KW-1185">Reference proteome</keyword>
<dbReference type="InterPro" id="IPR036388">
    <property type="entry name" value="WH-like_DNA-bd_sf"/>
</dbReference>
<name>A0A4Y8RSM6_9HYPH</name>
<dbReference type="InterPro" id="IPR011711">
    <property type="entry name" value="GntR_C"/>
</dbReference>
<dbReference type="GO" id="GO:0003700">
    <property type="term" value="F:DNA-binding transcription factor activity"/>
    <property type="evidence" value="ECO:0007669"/>
    <property type="project" value="InterPro"/>
</dbReference>
<organism evidence="5 6">
    <name type="scientific">Jiella endophytica</name>
    <dbReference type="NCBI Taxonomy" id="2558362"/>
    <lineage>
        <taxon>Bacteria</taxon>
        <taxon>Pseudomonadati</taxon>
        <taxon>Pseudomonadota</taxon>
        <taxon>Alphaproteobacteria</taxon>
        <taxon>Hyphomicrobiales</taxon>
        <taxon>Aurantimonadaceae</taxon>
        <taxon>Jiella</taxon>
    </lineage>
</organism>
<dbReference type="CDD" id="cd07377">
    <property type="entry name" value="WHTH_GntR"/>
    <property type="match status" value="1"/>
</dbReference>
<dbReference type="SUPFAM" id="SSF46785">
    <property type="entry name" value="Winged helix' DNA-binding domain"/>
    <property type="match status" value="1"/>
</dbReference>
<dbReference type="InterPro" id="IPR000524">
    <property type="entry name" value="Tscrpt_reg_HTH_GntR"/>
</dbReference>
<feature type="domain" description="HTH gntR-type" evidence="4">
    <location>
        <begin position="30"/>
        <end position="97"/>
    </location>
</feature>
<dbReference type="PANTHER" id="PTHR43537">
    <property type="entry name" value="TRANSCRIPTIONAL REGULATOR, GNTR FAMILY"/>
    <property type="match status" value="1"/>
</dbReference>
<keyword evidence="2" id="KW-0238">DNA-binding</keyword>
<dbReference type="InterPro" id="IPR036390">
    <property type="entry name" value="WH_DNA-bd_sf"/>
</dbReference>
<dbReference type="Gene3D" id="1.10.10.10">
    <property type="entry name" value="Winged helix-like DNA-binding domain superfamily/Winged helix DNA-binding domain"/>
    <property type="match status" value="1"/>
</dbReference>
<dbReference type="SUPFAM" id="SSF48008">
    <property type="entry name" value="GntR ligand-binding domain-like"/>
    <property type="match status" value="1"/>
</dbReference>
<dbReference type="GO" id="GO:0003677">
    <property type="term" value="F:DNA binding"/>
    <property type="evidence" value="ECO:0007669"/>
    <property type="project" value="UniProtKB-KW"/>
</dbReference>
<dbReference type="EMBL" id="SOZD01000001">
    <property type="protein sequence ID" value="TFF27236.1"/>
    <property type="molecule type" value="Genomic_DNA"/>
</dbReference>
<accession>A0A4Y8RSM6</accession>
<dbReference type="InterPro" id="IPR008920">
    <property type="entry name" value="TF_FadR/GntR_C"/>
</dbReference>
<dbReference type="PANTHER" id="PTHR43537:SF45">
    <property type="entry name" value="GNTR FAMILY REGULATORY PROTEIN"/>
    <property type="match status" value="1"/>
</dbReference>
<evidence type="ECO:0000256" key="3">
    <source>
        <dbReference type="ARBA" id="ARBA00023163"/>
    </source>
</evidence>
<dbReference type="SMART" id="SM00895">
    <property type="entry name" value="FCD"/>
    <property type="match status" value="1"/>
</dbReference>
<evidence type="ECO:0000259" key="4">
    <source>
        <dbReference type="PROSITE" id="PS50949"/>
    </source>
</evidence>
<dbReference type="OrthoDB" id="9789310at2"/>
<sequence length="243" mass="26481">MQALVAEDCVSGYHLEEHEAPPRDAILQRPSLGDEIYQRLVDDLISLRIPAGARLSIDGLARRFGVSQTPTRAALIRLEAEGLVVKKQYSGWSVTPLPSPEQFAKIFELRCLIEPASAAGAARLASPEALAELRAIVDEMRAMAAEDIAGNRAKLVVLDSRFHGAIAAACGNELIEDALGRLFTQMHIFRLRYHSDVARAVIDEHIAILDAIGARDPDRAERTMRGHIEAGRERIGAHLNAAG</sequence>
<dbReference type="PROSITE" id="PS50949">
    <property type="entry name" value="HTH_GNTR"/>
    <property type="match status" value="1"/>
</dbReference>
<evidence type="ECO:0000313" key="6">
    <source>
        <dbReference type="Proteomes" id="UP000298179"/>
    </source>
</evidence>
<dbReference type="SMART" id="SM00345">
    <property type="entry name" value="HTH_GNTR"/>
    <property type="match status" value="1"/>
</dbReference>
<evidence type="ECO:0000256" key="1">
    <source>
        <dbReference type="ARBA" id="ARBA00023015"/>
    </source>
</evidence>
<dbReference type="Gene3D" id="1.20.120.530">
    <property type="entry name" value="GntR ligand-binding domain-like"/>
    <property type="match status" value="1"/>
</dbReference>
<keyword evidence="1" id="KW-0805">Transcription regulation</keyword>
<dbReference type="Pfam" id="PF07729">
    <property type="entry name" value="FCD"/>
    <property type="match status" value="1"/>
</dbReference>
<dbReference type="AlphaFoldDB" id="A0A4Y8RSM6"/>
<dbReference type="Proteomes" id="UP000298179">
    <property type="component" value="Unassembled WGS sequence"/>
</dbReference>
<proteinExistence type="predicted"/>
<gene>
    <name evidence="5" type="ORF">E3C22_01795</name>
</gene>
<keyword evidence="3" id="KW-0804">Transcription</keyword>
<protein>
    <submittedName>
        <fullName evidence="5">GntR family transcriptional regulator</fullName>
    </submittedName>
</protein>
<evidence type="ECO:0000256" key="2">
    <source>
        <dbReference type="ARBA" id="ARBA00023125"/>
    </source>
</evidence>
<dbReference type="Pfam" id="PF00392">
    <property type="entry name" value="GntR"/>
    <property type="match status" value="1"/>
</dbReference>
<reference evidence="5 6" key="1">
    <citation type="submission" date="2019-03" db="EMBL/GenBank/DDBJ databases">
        <title>Jiella endophytica sp. nov., a novel endophytic bacterium isolated from root of Ficus microcarpa Linn. f.</title>
        <authorList>
            <person name="Tuo L."/>
        </authorList>
    </citation>
    <scope>NUCLEOTIDE SEQUENCE [LARGE SCALE GENOMIC DNA]</scope>
    <source>
        <strain evidence="5 6">CBS5Q-3</strain>
    </source>
</reference>
<comment type="caution">
    <text evidence="5">The sequence shown here is derived from an EMBL/GenBank/DDBJ whole genome shotgun (WGS) entry which is preliminary data.</text>
</comment>